<proteinExistence type="predicted"/>
<protein>
    <submittedName>
        <fullName evidence="2">Uncharacterized protein</fullName>
    </submittedName>
</protein>
<dbReference type="Proteomes" id="UP000078340">
    <property type="component" value="Unassembled WGS sequence"/>
</dbReference>
<accession>A0A179HEH1</accession>
<name>A0A179HEH1_PURLI</name>
<organism evidence="2 3">
    <name type="scientific">Purpureocillium lilacinum</name>
    <name type="common">Paecilomyces lilacinus</name>
    <dbReference type="NCBI Taxonomy" id="33203"/>
    <lineage>
        <taxon>Eukaryota</taxon>
        <taxon>Fungi</taxon>
        <taxon>Dikarya</taxon>
        <taxon>Ascomycota</taxon>
        <taxon>Pezizomycotina</taxon>
        <taxon>Sordariomycetes</taxon>
        <taxon>Hypocreomycetidae</taxon>
        <taxon>Hypocreales</taxon>
        <taxon>Ophiocordycipitaceae</taxon>
        <taxon>Purpureocillium</taxon>
    </lineage>
</organism>
<dbReference type="AlphaFoldDB" id="A0A179HEH1"/>
<comment type="caution">
    <text evidence="2">The sequence shown here is derived from an EMBL/GenBank/DDBJ whole genome shotgun (WGS) entry which is preliminary data.</text>
</comment>
<evidence type="ECO:0000256" key="1">
    <source>
        <dbReference type="SAM" id="MobiDB-lite"/>
    </source>
</evidence>
<dbReference type="EMBL" id="LSBI01000006">
    <property type="protein sequence ID" value="OAQ88617.1"/>
    <property type="molecule type" value="Genomic_DNA"/>
</dbReference>
<feature type="region of interest" description="Disordered" evidence="1">
    <location>
        <begin position="235"/>
        <end position="274"/>
    </location>
</feature>
<reference evidence="2 3" key="1">
    <citation type="submission" date="2016-02" db="EMBL/GenBank/DDBJ databases">
        <title>Biosynthesis of antibiotic leucinostatins and their inhibition on Phytophthora in bio-control Purpureocillium lilacinum.</title>
        <authorList>
            <person name="Wang G."/>
            <person name="Liu Z."/>
            <person name="Lin R."/>
            <person name="Li E."/>
            <person name="Mao Z."/>
            <person name="Ling J."/>
            <person name="Yin W."/>
            <person name="Xie B."/>
        </authorList>
    </citation>
    <scope>NUCLEOTIDE SEQUENCE [LARGE SCALE GENOMIC DNA]</scope>
    <source>
        <strain evidence="2">PLFJ-1</strain>
    </source>
</reference>
<evidence type="ECO:0000313" key="3">
    <source>
        <dbReference type="Proteomes" id="UP000078340"/>
    </source>
</evidence>
<evidence type="ECO:0000313" key="2">
    <source>
        <dbReference type="EMBL" id="OAQ88617.1"/>
    </source>
</evidence>
<sequence length="274" mass="30064">MTSCYFAIKQKTNSIPAAGCDPRGILRGRFAECCRGRLTTNSRQRRVTRIATPILRTATDHWVVGLDTALARSNLSPSSRPASCSSRSRLSVSLRGLLTDDMACRSFDWRTSQRRTAKASTGSLRSTLTVRPCAPGPCTADRISARIYAPNSSYILQHSSMRPRLATEPMYGHRRSLVLSRPSPPPRTPRRSLALCILNSIALEPLVQRHWVYGSHSTSAGSLAGVTELTRRPLEDRPRLPGVQATGRQPAPRAAVAGWHGGQFNPAKLSRLSR</sequence>
<gene>
    <name evidence="2" type="ORF">VFPFJ_07082</name>
</gene>